<accession>A0A2A4G480</accession>
<organism evidence="3 4">
    <name type="scientific">Sediminicola luteus</name>
    <dbReference type="NCBI Taxonomy" id="319238"/>
    <lineage>
        <taxon>Bacteria</taxon>
        <taxon>Pseudomonadati</taxon>
        <taxon>Bacteroidota</taxon>
        <taxon>Flavobacteriia</taxon>
        <taxon>Flavobacteriales</taxon>
        <taxon>Flavobacteriaceae</taxon>
        <taxon>Sediminicola</taxon>
    </lineage>
</organism>
<evidence type="ECO:0000313" key="4">
    <source>
        <dbReference type="Proteomes" id="UP000219559"/>
    </source>
</evidence>
<name>A0A2A4G480_9FLAO</name>
<keyword evidence="1" id="KW-0175">Coiled coil</keyword>
<comment type="caution">
    <text evidence="3">The sequence shown here is derived from an EMBL/GenBank/DDBJ whole genome shotgun (WGS) entry which is preliminary data.</text>
</comment>
<keyword evidence="2" id="KW-0472">Membrane</keyword>
<evidence type="ECO:0000256" key="1">
    <source>
        <dbReference type="SAM" id="Coils"/>
    </source>
</evidence>
<dbReference type="SUPFAM" id="SSF74653">
    <property type="entry name" value="TolA/TonB C-terminal domain"/>
    <property type="match status" value="1"/>
</dbReference>
<dbReference type="RefSeq" id="WP_097440884.1">
    <property type="nucleotide sequence ID" value="NZ_KZ300477.1"/>
</dbReference>
<keyword evidence="2" id="KW-0812">Transmembrane</keyword>
<feature type="transmembrane region" description="Helical" evidence="2">
    <location>
        <begin position="6"/>
        <end position="25"/>
    </location>
</feature>
<keyword evidence="4" id="KW-1185">Reference proteome</keyword>
<protein>
    <recommendedName>
        <fullName evidence="5">Energy transducer TonB</fullName>
    </recommendedName>
</protein>
<dbReference type="EMBL" id="NBWU01000007">
    <property type="protein sequence ID" value="PCE62774.1"/>
    <property type="molecule type" value="Genomic_DNA"/>
</dbReference>
<evidence type="ECO:0000256" key="2">
    <source>
        <dbReference type="SAM" id="Phobius"/>
    </source>
</evidence>
<reference evidence="3 4" key="1">
    <citation type="submission" date="2017-04" db="EMBL/GenBank/DDBJ databases">
        <title>A new member of the family Flavobacteriaceae isolated from ascidians.</title>
        <authorList>
            <person name="Chen L."/>
        </authorList>
    </citation>
    <scope>NUCLEOTIDE SEQUENCE [LARGE SCALE GENOMIC DNA]</scope>
    <source>
        <strain evidence="3 4">HQA918</strain>
    </source>
</reference>
<dbReference type="AlphaFoldDB" id="A0A2A4G480"/>
<sequence>MELNRSQLSLLITLFSMAIVVLSLYNIRLGAEEVEEYVIEMALDPELFEEPEPEPETQQELQPSERIKSHLAYNQTMKPSVGNPEPLKTLEELMAEQETEAEGENGEATDDGFANSLAEMRKKRQQAQEKYGEKTAETLERMNTVNKNTSISYSLVDRYHTRLPVPIYTCQVGGKVVVNITVDATGRVIDASINEKSSTSLNGCLTENAVAYAFKSSFQSSTKASQIGTITYLFQGK</sequence>
<proteinExistence type="predicted"/>
<dbReference type="OrthoDB" id="9786892at2"/>
<keyword evidence="2" id="KW-1133">Transmembrane helix</keyword>
<evidence type="ECO:0008006" key="5">
    <source>
        <dbReference type="Google" id="ProtNLM"/>
    </source>
</evidence>
<gene>
    <name evidence="3" type="ORF">B7P33_15930</name>
</gene>
<feature type="coiled-coil region" evidence="1">
    <location>
        <begin position="87"/>
        <end position="137"/>
    </location>
</feature>
<evidence type="ECO:0000313" key="3">
    <source>
        <dbReference type="EMBL" id="PCE62774.1"/>
    </source>
</evidence>
<dbReference type="Proteomes" id="UP000219559">
    <property type="component" value="Unassembled WGS sequence"/>
</dbReference>